<dbReference type="RefSeq" id="WP_380599043.1">
    <property type="nucleotide sequence ID" value="NZ_JBHSDU010000003.1"/>
</dbReference>
<dbReference type="InterPro" id="IPR032623">
    <property type="entry name" value="FecR_N"/>
</dbReference>
<keyword evidence="4" id="KW-1185">Reference proteome</keyword>
<dbReference type="PANTHER" id="PTHR30273">
    <property type="entry name" value="PERIPLASMIC SIGNAL SENSOR AND SIGMA FACTOR ACTIVATOR FECR-RELATED"/>
    <property type="match status" value="1"/>
</dbReference>
<evidence type="ECO:0000313" key="3">
    <source>
        <dbReference type="EMBL" id="MFC4311043.1"/>
    </source>
</evidence>
<evidence type="ECO:0000313" key="4">
    <source>
        <dbReference type="Proteomes" id="UP001595904"/>
    </source>
</evidence>
<dbReference type="Gene3D" id="2.60.120.1440">
    <property type="match status" value="1"/>
</dbReference>
<dbReference type="Pfam" id="PF04773">
    <property type="entry name" value="FecR"/>
    <property type="match status" value="1"/>
</dbReference>
<feature type="domain" description="FecR protein" evidence="1">
    <location>
        <begin position="121"/>
        <end position="207"/>
    </location>
</feature>
<evidence type="ECO:0000259" key="1">
    <source>
        <dbReference type="Pfam" id="PF04773"/>
    </source>
</evidence>
<comment type="caution">
    <text evidence="3">The sequence shown here is derived from an EMBL/GenBank/DDBJ whole genome shotgun (WGS) entry which is preliminary data.</text>
</comment>
<proteinExistence type="predicted"/>
<name>A0ABV8SVQ5_9GAMM</name>
<dbReference type="InterPro" id="IPR012373">
    <property type="entry name" value="Ferrdict_sens_TM"/>
</dbReference>
<sequence>MRSVLTSMDRDVIAKNEAEAWFVRLMSPECSAAERRSFEQWRASSSVNEEAYVAIEKLWQRLDGMEEDEVIGRHAAAALKPEPAPRRWPLALAASVIAALVGVGVVDQVRTSATVEHYQAQDQSRKVTLSDGSEVTLDLATEIDVRLSRSERNIKLVAGRALFDVAHDASRPFRVDTGHGKVTALGTQFQVDVDSDQVIVTLLEGSVSVSPPEAHRQEPTLRLAPGQQARYSNANSRWAQHDVDAAAVVSWSSGFHVFSATPLGEAVREINRYSATKLRLADPSLESLVISGNFKTGDAETISSAWPIVLPVTLQKVGAEIVIAPR</sequence>
<dbReference type="PANTHER" id="PTHR30273:SF2">
    <property type="entry name" value="PROTEIN FECR"/>
    <property type="match status" value="1"/>
</dbReference>
<feature type="domain" description="FecR N-terminal" evidence="2">
    <location>
        <begin position="17"/>
        <end position="58"/>
    </location>
</feature>
<dbReference type="Pfam" id="PF16220">
    <property type="entry name" value="DUF4880"/>
    <property type="match status" value="1"/>
</dbReference>
<dbReference type="EMBL" id="JBHSDU010000003">
    <property type="protein sequence ID" value="MFC4311043.1"/>
    <property type="molecule type" value="Genomic_DNA"/>
</dbReference>
<evidence type="ECO:0000259" key="2">
    <source>
        <dbReference type="Pfam" id="PF16220"/>
    </source>
</evidence>
<dbReference type="PIRSF" id="PIRSF018266">
    <property type="entry name" value="FecR"/>
    <property type="match status" value="1"/>
</dbReference>
<accession>A0ABV8SVQ5</accession>
<dbReference type="InterPro" id="IPR006860">
    <property type="entry name" value="FecR"/>
</dbReference>
<reference evidence="4" key="1">
    <citation type="journal article" date="2019" name="Int. J. Syst. Evol. Microbiol.">
        <title>The Global Catalogue of Microorganisms (GCM) 10K type strain sequencing project: providing services to taxonomists for standard genome sequencing and annotation.</title>
        <authorList>
            <consortium name="The Broad Institute Genomics Platform"/>
            <consortium name="The Broad Institute Genome Sequencing Center for Infectious Disease"/>
            <person name="Wu L."/>
            <person name="Ma J."/>
        </authorList>
    </citation>
    <scope>NUCLEOTIDE SEQUENCE [LARGE SCALE GENOMIC DNA]</scope>
    <source>
        <strain evidence="4">CGMCC 1.10759</strain>
    </source>
</reference>
<dbReference type="Proteomes" id="UP001595904">
    <property type="component" value="Unassembled WGS sequence"/>
</dbReference>
<protein>
    <submittedName>
        <fullName evidence="3">FecR family protein</fullName>
    </submittedName>
</protein>
<organism evidence="3 4">
    <name type="scientific">Steroidobacter flavus</name>
    <dbReference type="NCBI Taxonomy" id="1842136"/>
    <lineage>
        <taxon>Bacteria</taxon>
        <taxon>Pseudomonadati</taxon>
        <taxon>Pseudomonadota</taxon>
        <taxon>Gammaproteobacteria</taxon>
        <taxon>Steroidobacterales</taxon>
        <taxon>Steroidobacteraceae</taxon>
        <taxon>Steroidobacter</taxon>
    </lineage>
</organism>
<dbReference type="Gene3D" id="3.55.50.30">
    <property type="match status" value="1"/>
</dbReference>
<gene>
    <name evidence="3" type="ORF">ACFPN2_18240</name>
</gene>